<evidence type="ECO:0000313" key="1">
    <source>
        <dbReference type="EMBL" id="SVA83809.1"/>
    </source>
</evidence>
<dbReference type="EMBL" id="UINC01019813">
    <property type="protein sequence ID" value="SVA83809.1"/>
    <property type="molecule type" value="Genomic_DNA"/>
</dbReference>
<reference evidence="1" key="1">
    <citation type="submission" date="2018-05" db="EMBL/GenBank/DDBJ databases">
        <authorList>
            <person name="Lanie J.A."/>
            <person name="Ng W.-L."/>
            <person name="Kazmierczak K.M."/>
            <person name="Andrzejewski T.M."/>
            <person name="Davidsen T.M."/>
            <person name="Wayne K.J."/>
            <person name="Tettelin H."/>
            <person name="Glass J.I."/>
            <person name="Rusch D."/>
            <person name="Podicherti R."/>
            <person name="Tsui H.-C.T."/>
            <person name="Winkler M.E."/>
        </authorList>
    </citation>
    <scope>NUCLEOTIDE SEQUENCE</scope>
</reference>
<gene>
    <name evidence="1" type="ORF">METZ01_LOCUS136663</name>
</gene>
<dbReference type="PANTHER" id="PTHR33546">
    <property type="entry name" value="LARGE, MULTIFUNCTIONAL SECRETED PROTEIN-RELATED"/>
    <property type="match status" value="1"/>
</dbReference>
<protein>
    <recommendedName>
        <fullName evidence="2">Cytochrome c domain-containing protein</fullName>
    </recommendedName>
</protein>
<organism evidence="1">
    <name type="scientific">marine metagenome</name>
    <dbReference type="NCBI Taxonomy" id="408172"/>
    <lineage>
        <taxon>unclassified sequences</taxon>
        <taxon>metagenomes</taxon>
        <taxon>ecological metagenomes</taxon>
    </lineage>
</organism>
<proteinExistence type="predicted"/>
<dbReference type="InterPro" id="IPR013427">
    <property type="entry name" value="Haem-bd_dom_put"/>
</dbReference>
<accession>A0A381Z3Q6</accession>
<feature type="non-terminal residue" evidence="1">
    <location>
        <position position="1"/>
    </location>
</feature>
<evidence type="ECO:0008006" key="2">
    <source>
        <dbReference type="Google" id="ProtNLM"/>
    </source>
</evidence>
<dbReference type="NCBIfam" id="TIGR02603">
    <property type="entry name" value="CxxCH_TIGR02603"/>
    <property type="match status" value="1"/>
</dbReference>
<sequence>KGGQIGPNLTHYQRTDLDTLLPSILDPSREIREGFEQMQVQTRDGRLLSGFLTDRTDKLLILRGTDGSDAVVEQSQVKSMEVNPRSLMPDGLLVGLSEQQLRDFFAYLRIAQPIRN</sequence>
<name>A0A381Z3Q6_9ZZZZ</name>
<dbReference type="AlphaFoldDB" id="A0A381Z3Q6"/>
<dbReference type="PANTHER" id="PTHR33546:SF1">
    <property type="entry name" value="LARGE, MULTIFUNCTIONAL SECRETED PROTEIN"/>
    <property type="match status" value="1"/>
</dbReference>